<sequence length="73" mass="8220">MIEDGLLEFVSGVVGTEVNAHGGNPTFLRRDRRRHSQTFIDSKQMRALGAATFSLLQTDEFTALSIYDTSTWR</sequence>
<organism evidence="1 2">
    <name type="scientific">Mycolicibacterium murale</name>
    <dbReference type="NCBI Taxonomy" id="182220"/>
    <lineage>
        <taxon>Bacteria</taxon>
        <taxon>Bacillati</taxon>
        <taxon>Actinomycetota</taxon>
        <taxon>Actinomycetes</taxon>
        <taxon>Mycobacteriales</taxon>
        <taxon>Mycobacteriaceae</taxon>
        <taxon>Mycolicibacterium</taxon>
    </lineage>
</organism>
<dbReference type="Proteomes" id="UP000465241">
    <property type="component" value="Unassembled WGS sequence"/>
</dbReference>
<name>A0A7I9WKU2_9MYCO</name>
<evidence type="ECO:0000313" key="1">
    <source>
        <dbReference type="EMBL" id="GFG58229.1"/>
    </source>
</evidence>
<dbReference type="AlphaFoldDB" id="A0A7I9WKU2"/>
<proteinExistence type="predicted"/>
<keyword evidence="2" id="KW-1185">Reference proteome</keyword>
<accession>A0A7I9WKU2</accession>
<evidence type="ECO:0000313" key="2">
    <source>
        <dbReference type="Proteomes" id="UP000465241"/>
    </source>
</evidence>
<gene>
    <name evidence="1" type="ORF">MMUR_23650</name>
</gene>
<comment type="caution">
    <text evidence="1">The sequence shown here is derived from an EMBL/GenBank/DDBJ whole genome shotgun (WGS) entry which is preliminary data.</text>
</comment>
<dbReference type="EMBL" id="BLKT01000003">
    <property type="protein sequence ID" value="GFG58229.1"/>
    <property type="molecule type" value="Genomic_DNA"/>
</dbReference>
<protein>
    <submittedName>
        <fullName evidence="1">Uncharacterized protein</fullName>
    </submittedName>
</protein>
<reference evidence="1 2" key="1">
    <citation type="journal article" date="2019" name="Emerg. Microbes Infect.">
        <title>Comprehensive subspecies identification of 175 nontuberculous mycobacteria species based on 7547 genomic profiles.</title>
        <authorList>
            <person name="Matsumoto Y."/>
            <person name="Kinjo T."/>
            <person name="Motooka D."/>
            <person name="Nabeya D."/>
            <person name="Jung N."/>
            <person name="Uechi K."/>
            <person name="Horii T."/>
            <person name="Iida T."/>
            <person name="Fujita J."/>
            <person name="Nakamura S."/>
        </authorList>
    </citation>
    <scope>NUCLEOTIDE SEQUENCE [LARGE SCALE GENOMIC DNA]</scope>
    <source>
        <strain evidence="1 2">JCM 13392</strain>
    </source>
</reference>